<feature type="transmembrane region" description="Helical" evidence="2">
    <location>
        <begin position="283"/>
        <end position="312"/>
    </location>
</feature>
<reference evidence="4" key="1">
    <citation type="journal article" date="2006" name="PLoS Biol.">
        <title>Macronuclear genome sequence of the ciliate Tetrahymena thermophila, a model eukaryote.</title>
        <authorList>
            <person name="Eisen J.A."/>
            <person name="Coyne R.S."/>
            <person name="Wu M."/>
            <person name="Wu D."/>
            <person name="Thiagarajan M."/>
            <person name="Wortman J.R."/>
            <person name="Badger J.H."/>
            <person name="Ren Q."/>
            <person name="Amedeo P."/>
            <person name="Jones K.M."/>
            <person name="Tallon L.J."/>
            <person name="Delcher A.L."/>
            <person name="Salzberg S.L."/>
            <person name="Silva J.C."/>
            <person name="Haas B.J."/>
            <person name="Majoros W.H."/>
            <person name="Farzad M."/>
            <person name="Carlton J.M."/>
            <person name="Smith R.K. Jr."/>
            <person name="Garg J."/>
            <person name="Pearlman R.E."/>
            <person name="Karrer K.M."/>
            <person name="Sun L."/>
            <person name="Manning G."/>
            <person name="Elde N.C."/>
            <person name="Turkewitz A.P."/>
            <person name="Asai D.J."/>
            <person name="Wilkes D.E."/>
            <person name="Wang Y."/>
            <person name="Cai H."/>
            <person name="Collins K."/>
            <person name="Stewart B.A."/>
            <person name="Lee S.R."/>
            <person name="Wilamowska K."/>
            <person name="Weinberg Z."/>
            <person name="Ruzzo W.L."/>
            <person name="Wloga D."/>
            <person name="Gaertig J."/>
            <person name="Frankel J."/>
            <person name="Tsao C.-C."/>
            <person name="Gorovsky M.A."/>
            <person name="Keeling P.J."/>
            <person name="Waller R.F."/>
            <person name="Patron N.J."/>
            <person name="Cherry J.M."/>
            <person name="Stover N.A."/>
            <person name="Krieger C.J."/>
            <person name="del Toro C."/>
            <person name="Ryder H.F."/>
            <person name="Williamson S.C."/>
            <person name="Barbeau R.A."/>
            <person name="Hamilton E.P."/>
            <person name="Orias E."/>
        </authorList>
    </citation>
    <scope>NUCLEOTIDE SEQUENCE [LARGE SCALE GENOMIC DNA]</scope>
    <source>
        <strain evidence="4">SB210</strain>
    </source>
</reference>
<organism evidence="3 4">
    <name type="scientific">Tetrahymena thermophila (strain SB210)</name>
    <dbReference type="NCBI Taxonomy" id="312017"/>
    <lineage>
        <taxon>Eukaryota</taxon>
        <taxon>Sar</taxon>
        <taxon>Alveolata</taxon>
        <taxon>Ciliophora</taxon>
        <taxon>Intramacronucleata</taxon>
        <taxon>Oligohymenophorea</taxon>
        <taxon>Hymenostomatida</taxon>
        <taxon>Tetrahymenina</taxon>
        <taxon>Tetrahymenidae</taxon>
        <taxon>Tetrahymena</taxon>
    </lineage>
</organism>
<keyword evidence="2 3" id="KW-0812">Transmembrane</keyword>
<keyword evidence="2" id="KW-0472">Membrane</keyword>
<dbReference type="OrthoDB" id="286901at2759"/>
<dbReference type="eggNOG" id="ENOG502SSCF">
    <property type="taxonomic scope" value="Eukaryota"/>
</dbReference>
<dbReference type="KEGG" id="tet:TTHERM_01243520"/>
<accession>Q24BS0</accession>
<dbReference type="RefSeq" id="XP_001025483.2">
    <property type="nucleotide sequence ID" value="XM_001025483.2"/>
</dbReference>
<proteinExistence type="predicted"/>
<dbReference type="GeneID" id="7843737"/>
<evidence type="ECO:0000256" key="2">
    <source>
        <dbReference type="SAM" id="Phobius"/>
    </source>
</evidence>
<feature type="transmembrane region" description="Helical" evidence="2">
    <location>
        <begin position="626"/>
        <end position="645"/>
    </location>
</feature>
<feature type="transmembrane region" description="Helical" evidence="2">
    <location>
        <begin position="361"/>
        <end position="383"/>
    </location>
</feature>
<dbReference type="InParanoid" id="Q24BS0"/>
<keyword evidence="4" id="KW-1185">Reference proteome</keyword>
<dbReference type="EMBL" id="GG662384">
    <property type="protein sequence ID" value="EAS05238.2"/>
    <property type="molecule type" value="Genomic_DNA"/>
</dbReference>
<keyword evidence="2" id="KW-1133">Transmembrane helix</keyword>
<dbReference type="Proteomes" id="UP000009168">
    <property type="component" value="Unassembled WGS sequence"/>
</dbReference>
<evidence type="ECO:0000313" key="4">
    <source>
        <dbReference type="Proteomes" id="UP000009168"/>
    </source>
</evidence>
<evidence type="ECO:0000313" key="3">
    <source>
        <dbReference type="EMBL" id="EAS05238.2"/>
    </source>
</evidence>
<sequence>MHEDMQYVQKDKIPSIKKIASKSEKYVQQEQLQQVHMSKESMVNNPEEIEEGPTLALLLIGNVGFKNMTYLNKKYKKNQHKETEISDSSDFSEEEVEVAEEKNKLIAQDANFSEYDKKNKDLEEIFFQTEVVQQENEMEELPIAAKSYSSVQNSQNIESRQQQNDKQSQNSPSNAFDKQQTIQSLKEYSQKFKNSTLLISKSEYRNSNPISIKSQLINRQSTNLASNLYVRNSSTVAQVQSNTQASPINHLQQQTTIAEDKPFQTSKKKKKFSSQPHKLKFRWLFFLEFLLYHILYYCFVGPVSVLIIVYAFKQNLAVCHNMGFVGFSFISIYQAFQFIFYVISILIYFNIPKALQSDYLIFFLSFLYIYIIKILVMTLKYGFYTHSKMKEIKSKLLKDDYIKESIFGGWLYQTEEIIKEEIENAKLRLEVESSSFYFEFMSKPTTQQFQKLLAPERKKQILTHNGNKFDITQLPYGINLLVEYIKYYSNQFPTNWIKKVSYSISFVRQVYFIYVKVQCVMQAENNVMNLANLIAVNIFFAFFEFTFWGQIISILLIYFNDLRRKVFILNQMSHLISPKRVEIELEGTKKLYPTLELICSISLRTWAQLRKMTLDYGEKFSQRIQILVSIFISFFIIIIVIYLLQRFEVINFFNIENNVAYLYIFDIICIVMIIIKCVFMGGKINEHFSIHIQKLYANQLNFVELLSKYDLWFQDDYVITNPCFRRLIEDYQRSKISYNFSDKQLKKLIKDNIQLCKMQILDINIQSRDNPYKVFGVAMTQQLGFTILTALISLIGSLFIKLVYSNPSAINLTL</sequence>
<gene>
    <name evidence="3" type="ORF">TTHERM_01243520</name>
</gene>
<protein>
    <submittedName>
        <fullName evidence="3">Transmembrane protein, putative</fullName>
    </submittedName>
</protein>
<feature type="transmembrane region" description="Helical" evidence="2">
    <location>
        <begin position="783"/>
        <end position="804"/>
    </location>
</feature>
<name>Q24BS0_TETTS</name>
<dbReference type="AlphaFoldDB" id="Q24BS0"/>
<feature type="transmembrane region" description="Helical" evidence="2">
    <location>
        <begin position="324"/>
        <end position="349"/>
    </location>
</feature>
<feature type="region of interest" description="Disordered" evidence="1">
    <location>
        <begin position="149"/>
        <end position="179"/>
    </location>
</feature>
<feature type="transmembrane region" description="Helical" evidence="2">
    <location>
        <begin position="534"/>
        <end position="559"/>
    </location>
</feature>
<feature type="transmembrane region" description="Helical" evidence="2">
    <location>
        <begin position="660"/>
        <end position="679"/>
    </location>
</feature>
<evidence type="ECO:0000256" key="1">
    <source>
        <dbReference type="SAM" id="MobiDB-lite"/>
    </source>
</evidence>
<dbReference type="HOGENOM" id="CLU_644794_0_0_1"/>